<keyword evidence="2" id="KW-1185">Reference proteome</keyword>
<gene>
    <name evidence="1" type="ORF">D1614_18475</name>
</gene>
<dbReference type="Gene3D" id="2.120.10.80">
    <property type="entry name" value="Kelch-type beta propeller"/>
    <property type="match status" value="1"/>
</dbReference>
<reference evidence="1 2" key="1">
    <citation type="submission" date="2018-08" db="EMBL/GenBank/DDBJ databases">
        <title>Pallidiluteibacterium maritimus gen. nov., sp. nov., isolated from coastal sediment.</title>
        <authorList>
            <person name="Zhou L.Y."/>
        </authorList>
    </citation>
    <scope>NUCLEOTIDE SEQUENCE [LARGE SCALE GENOMIC DNA]</scope>
    <source>
        <strain evidence="1 2">XSD2</strain>
    </source>
</reference>
<comment type="caution">
    <text evidence="1">The sequence shown here is derived from an EMBL/GenBank/DDBJ whole genome shotgun (WGS) entry which is preliminary data.</text>
</comment>
<proteinExistence type="predicted"/>
<dbReference type="RefSeq" id="WP_119439460.1">
    <property type="nucleotide sequence ID" value="NZ_QWGR01000013.1"/>
</dbReference>
<sequence length="320" mass="35228">MELVGGNHKDLKNQFQITVAEGVSLPVEYVRAGHVGGVLNGEVFIAGGTNWSNDKTTKHWLKSMIVHKDRKWIEGPDLPKALAYAMYDHDATGFYLAGGTRDGSYGEKEVYWLSSLDMEGAWKSLPDLPEGVMYGAGVIFDNKFYVACGSIGNQSVNNMWCLDLNHNDRGWKECNSVPGVGRILPALVTCGKYLYVIGGLGEGSPATPLSDLYRYCADEDKWERLPDLPLEGYAWASKQIDDDHILLTGRADGTIHDGIWIVNLKDSSVTKTGRLLSPSTTAPLIKVADTIFWMIGGEPDSNKNRTEKISVIEVKSIKEV</sequence>
<name>A0A399SVI5_9BACT</name>
<evidence type="ECO:0008006" key="3">
    <source>
        <dbReference type="Google" id="ProtNLM"/>
    </source>
</evidence>
<dbReference type="InterPro" id="IPR056734">
    <property type="entry name" value="NANM"/>
</dbReference>
<dbReference type="AlphaFoldDB" id="A0A399SVI5"/>
<dbReference type="Proteomes" id="UP000265926">
    <property type="component" value="Unassembled WGS sequence"/>
</dbReference>
<dbReference type="EMBL" id="QWGR01000013">
    <property type="protein sequence ID" value="RIJ46652.1"/>
    <property type="molecule type" value="Genomic_DNA"/>
</dbReference>
<organism evidence="1 2">
    <name type="scientific">Maribellus luteus</name>
    <dbReference type="NCBI Taxonomy" id="2305463"/>
    <lineage>
        <taxon>Bacteria</taxon>
        <taxon>Pseudomonadati</taxon>
        <taxon>Bacteroidota</taxon>
        <taxon>Bacteroidia</taxon>
        <taxon>Marinilabiliales</taxon>
        <taxon>Prolixibacteraceae</taxon>
        <taxon>Maribellus</taxon>
    </lineage>
</organism>
<protein>
    <recommendedName>
        <fullName evidence="3">Galactose oxidase</fullName>
    </recommendedName>
</protein>
<dbReference type="OrthoDB" id="9816001at2"/>
<evidence type="ECO:0000313" key="2">
    <source>
        <dbReference type="Proteomes" id="UP000265926"/>
    </source>
</evidence>
<accession>A0A399SVI5</accession>
<dbReference type="Pfam" id="PF24996">
    <property type="entry name" value="NANM"/>
    <property type="match status" value="1"/>
</dbReference>
<dbReference type="PANTHER" id="PTHR45632">
    <property type="entry name" value="LD33804P"/>
    <property type="match status" value="1"/>
</dbReference>
<evidence type="ECO:0000313" key="1">
    <source>
        <dbReference type="EMBL" id="RIJ46652.1"/>
    </source>
</evidence>
<dbReference type="InterPro" id="IPR015915">
    <property type="entry name" value="Kelch-typ_b-propeller"/>
</dbReference>
<dbReference type="SUPFAM" id="SSF117281">
    <property type="entry name" value="Kelch motif"/>
    <property type="match status" value="1"/>
</dbReference>